<gene>
    <name evidence="11" type="ORF">CUN49_13380</name>
    <name evidence="12" type="ORF">CUN50_02025</name>
</gene>
<keyword evidence="7 9" id="KW-1133">Transmembrane helix</keyword>
<feature type="transmembrane region" description="Helical" evidence="9">
    <location>
        <begin position="21"/>
        <end position="42"/>
    </location>
</feature>
<dbReference type="Pfam" id="PF00528">
    <property type="entry name" value="BPD_transp_1"/>
    <property type="match status" value="1"/>
</dbReference>
<name>A0A2M8PZL3_9CHLR</name>
<keyword evidence="3 9" id="KW-0813">Transport</keyword>
<evidence type="ECO:0000313" key="13">
    <source>
        <dbReference type="Proteomes" id="UP000228947"/>
    </source>
</evidence>
<dbReference type="PROSITE" id="PS50928">
    <property type="entry name" value="ABC_TM1"/>
    <property type="match status" value="1"/>
</dbReference>
<organism evidence="12 13">
    <name type="scientific">Candidatus Thermofonsia Clade 1 bacterium</name>
    <dbReference type="NCBI Taxonomy" id="2364210"/>
    <lineage>
        <taxon>Bacteria</taxon>
        <taxon>Bacillati</taxon>
        <taxon>Chloroflexota</taxon>
        <taxon>Candidatus Thermofontia</taxon>
        <taxon>Candidatus Thermofonsia Clade 1</taxon>
    </lineage>
</organism>
<evidence type="ECO:0000313" key="14">
    <source>
        <dbReference type="Proteomes" id="UP000229681"/>
    </source>
</evidence>
<keyword evidence="6 9" id="KW-0812">Transmembrane</keyword>
<keyword evidence="4" id="KW-1003">Cell membrane</keyword>
<dbReference type="InterPro" id="IPR035906">
    <property type="entry name" value="MetI-like_sf"/>
</dbReference>
<evidence type="ECO:0000256" key="4">
    <source>
        <dbReference type="ARBA" id="ARBA00022475"/>
    </source>
</evidence>
<feature type="transmembrane region" description="Helical" evidence="9">
    <location>
        <begin position="217"/>
        <end position="240"/>
    </location>
</feature>
<proteinExistence type="inferred from homology"/>
<comment type="caution">
    <text evidence="12">The sequence shown here is derived from an EMBL/GenBank/DDBJ whole genome shotgun (WGS) entry which is preliminary data.</text>
</comment>
<dbReference type="Proteomes" id="UP000228947">
    <property type="component" value="Unassembled WGS sequence"/>
</dbReference>
<evidence type="ECO:0000256" key="7">
    <source>
        <dbReference type="ARBA" id="ARBA00022989"/>
    </source>
</evidence>
<feature type="transmembrane region" description="Helical" evidence="9">
    <location>
        <begin position="124"/>
        <end position="146"/>
    </location>
</feature>
<dbReference type="InterPro" id="IPR000515">
    <property type="entry name" value="MetI-like"/>
</dbReference>
<feature type="transmembrane region" description="Helical" evidence="9">
    <location>
        <begin position="152"/>
        <end position="179"/>
    </location>
</feature>
<dbReference type="EMBL" id="PGTL01000006">
    <property type="protein sequence ID" value="PJF42982.1"/>
    <property type="molecule type" value="Genomic_DNA"/>
</dbReference>
<dbReference type="Gene3D" id="1.10.3720.10">
    <property type="entry name" value="MetI-like"/>
    <property type="match status" value="1"/>
</dbReference>
<dbReference type="GO" id="GO:0005886">
    <property type="term" value="C:plasma membrane"/>
    <property type="evidence" value="ECO:0007669"/>
    <property type="project" value="UniProtKB-SubCell"/>
</dbReference>
<dbReference type="GO" id="GO:0042956">
    <property type="term" value="P:maltodextrin transmembrane transport"/>
    <property type="evidence" value="ECO:0007669"/>
    <property type="project" value="TreeGrafter"/>
</dbReference>
<dbReference type="InterPro" id="IPR050901">
    <property type="entry name" value="BP-dep_ABC_trans_perm"/>
</dbReference>
<dbReference type="GO" id="GO:0015423">
    <property type="term" value="F:ABC-type maltose transporter activity"/>
    <property type="evidence" value="ECO:0007669"/>
    <property type="project" value="TreeGrafter"/>
</dbReference>
<keyword evidence="8 9" id="KW-0472">Membrane</keyword>
<feature type="transmembrane region" description="Helical" evidence="9">
    <location>
        <begin position="265"/>
        <end position="286"/>
    </location>
</feature>
<dbReference type="PANTHER" id="PTHR32243:SF50">
    <property type="entry name" value="MALTOSE_MALTODEXTRIN TRANSPORT SYSTEM PERMEASE PROTEIN MALG"/>
    <property type="match status" value="1"/>
</dbReference>
<feature type="domain" description="ABC transmembrane type-1" evidence="10">
    <location>
        <begin position="87"/>
        <end position="286"/>
    </location>
</feature>
<reference evidence="13 14" key="1">
    <citation type="submission" date="2017-11" db="EMBL/GenBank/DDBJ databases">
        <title>Evolution of Phototrophy in the Chloroflexi Phylum Driven by Horizontal Gene Transfer.</title>
        <authorList>
            <person name="Ward L.M."/>
            <person name="Hemp J."/>
            <person name="Shih P.M."/>
            <person name="Mcglynn S.E."/>
            <person name="Fischer W."/>
        </authorList>
    </citation>
    <scope>NUCLEOTIDE SEQUENCE [LARGE SCALE GENOMIC DNA]</scope>
    <source>
        <strain evidence="12">CP1_1M</strain>
        <strain evidence="11">JP3_13</strain>
    </source>
</reference>
<evidence type="ECO:0000256" key="2">
    <source>
        <dbReference type="ARBA" id="ARBA00009047"/>
    </source>
</evidence>
<evidence type="ECO:0000259" key="10">
    <source>
        <dbReference type="PROSITE" id="PS50928"/>
    </source>
</evidence>
<dbReference type="EMBL" id="PGTM01000250">
    <property type="protein sequence ID" value="PJF34886.1"/>
    <property type="molecule type" value="Genomic_DNA"/>
</dbReference>
<evidence type="ECO:0000256" key="9">
    <source>
        <dbReference type="RuleBase" id="RU363032"/>
    </source>
</evidence>
<accession>A0A2M8PZL3</accession>
<dbReference type="AlphaFoldDB" id="A0A2M8PZL3"/>
<sequence length="301" mass="33104">MVTYAQDSGLTLKQRRRLESLVRYAILSVLVVFALFPVLWIVSASLNPLQSMASQSLIPNVSDPALLLKNYTDLLGNPDRYPFFRWLLNSTLVASVTAIGIVTITAPAAYAFSRFNFKGRRNLLLFMLLVQVFPNLLAMVSIFLMLQQLGVYLPFIGFNTPGGLILVYIGGAMGTNIWLMKGFFDSIPRELDEAALVDGATILQTYIRIILPAARPILIVIGVLSFVGIFNEFVLARVLLRDKETWTLMVGLYVNFVSSNFANQWGLFAAGAVIGMLPTLIVYLLLQDQIASGTTAGAVKG</sequence>
<protein>
    <submittedName>
        <fullName evidence="12">Maltose ABC transporter permease</fullName>
    </submittedName>
</protein>
<dbReference type="CDD" id="cd06261">
    <property type="entry name" value="TM_PBP2"/>
    <property type="match status" value="1"/>
</dbReference>
<evidence type="ECO:0000256" key="1">
    <source>
        <dbReference type="ARBA" id="ARBA00004651"/>
    </source>
</evidence>
<dbReference type="Proteomes" id="UP000229681">
    <property type="component" value="Unassembled WGS sequence"/>
</dbReference>
<dbReference type="PANTHER" id="PTHR32243">
    <property type="entry name" value="MALTOSE TRANSPORT SYSTEM PERMEASE-RELATED"/>
    <property type="match status" value="1"/>
</dbReference>
<keyword evidence="5" id="KW-0762">Sugar transport</keyword>
<feature type="transmembrane region" description="Helical" evidence="9">
    <location>
        <begin position="86"/>
        <end position="112"/>
    </location>
</feature>
<evidence type="ECO:0000313" key="12">
    <source>
        <dbReference type="EMBL" id="PJF42982.1"/>
    </source>
</evidence>
<comment type="similarity">
    <text evidence="2">Belongs to the binding-protein-dependent transport system permease family. MalFG subfamily.</text>
</comment>
<comment type="subcellular location">
    <subcellularLocation>
        <location evidence="1 9">Cell membrane</location>
        <topology evidence="1 9">Multi-pass membrane protein</topology>
    </subcellularLocation>
</comment>
<accession>A0A2M8PBH3</accession>
<evidence type="ECO:0000313" key="11">
    <source>
        <dbReference type="EMBL" id="PJF34886.1"/>
    </source>
</evidence>
<evidence type="ECO:0000256" key="8">
    <source>
        <dbReference type="ARBA" id="ARBA00023136"/>
    </source>
</evidence>
<evidence type="ECO:0000256" key="3">
    <source>
        <dbReference type="ARBA" id="ARBA00022448"/>
    </source>
</evidence>
<evidence type="ECO:0000256" key="5">
    <source>
        <dbReference type="ARBA" id="ARBA00022597"/>
    </source>
</evidence>
<dbReference type="SUPFAM" id="SSF161098">
    <property type="entry name" value="MetI-like"/>
    <property type="match status" value="1"/>
</dbReference>
<evidence type="ECO:0000256" key="6">
    <source>
        <dbReference type="ARBA" id="ARBA00022692"/>
    </source>
</evidence>